<reference evidence="1" key="1">
    <citation type="submission" date="2021-07" db="EMBL/GenBank/DDBJ databases">
        <authorList>
            <person name="Catto M.A."/>
            <person name="Jacobson A."/>
            <person name="Kennedy G."/>
            <person name="Labadie P."/>
            <person name="Hunt B.G."/>
            <person name="Srinivasan R."/>
        </authorList>
    </citation>
    <scope>NUCLEOTIDE SEQUENCE</scope>
    <source>
        <strain evidence="1">PL_HMW_Pooled</strain>
        <tissue evidence="1">Head</tissue>
    </source>
</reference>
<gene>
    <name evidence="1" type="ORF">KUF71_004966</name>
</gene>
<accession>A0AAE1LTX5</accession>
<name>A0AAE1LTX5_9NEOP</name>
<organism evidence="1 2">
    <name type="scientific">Frankliniella fusca</name>
    <dbReference type="NCBI Taxonomy" id="407009"/>
    <lineage>
        <taxon>Eukaryota</taxon>
        <taxon>Metazoa</taxon>
        <taxon>Ecdysozoa</taxon>
        <taxon>Arthropoda</taxon>
        <taxon>Hexapoda</taxon>
        <taxon>Insecta</taxon>
        <taxon>Pterygota</taxon>
        <taxon>Neoptera</taxon>
        <taxon>Paraneoptera</taxon>
        <taxon>Thysanoptera</taxon>
        <taxon>Terebrantia</taxon>
        <taxon>Thripoidea</taxon>
        <taxon>Thripidae</taxon>
        <taxon>Frankliniella</taxon>
    </lineage>
</organism>
<comment type="caution">
    <text evidence="1">The sequence shown here is derived from an EMBL/GenBank/DDBJ whole genome shotgun (WGS) entry which is preliminary data.</text>
</comment>
<reference evidence="1" key="2">
    <citation type="journal article" date="2023" name="BMC Genomics">
        <title>Pest status, molecular evolution, and epigenetic factors derived from the genome assembly of Frankliniella fusca, a thysanopteran phytovirus vector.</title>
        <authorList>
            <person name="Catto M.A."/>
            <person name="Labadie P.E."/>
            <person name="Jacobson A.L."/>
            <person name="Kennedy G.G."/>
            <person name="Srinivasan R."/>
            <person name="Hunt B.G."/>
        </authorList>
    </citation>
    <scope>NUCLEOTIDE SEQUENCE</scope>
    <source>
        <strain evidence="1">PL_HMW_Pooled</strain>
    </source>
</reference>
<dbReference type="EMBL" id="JAHWGI010001411">
    <property type="protein sequence ID" value="KAK3930232.1"/>
    <property type="molecule type" value="Genomic_DNA"/>
</dbReference>
<evidence type="ECO:0000313" key="2">
    <source>
        <dbReference type="Proteomes" id="UP001219518"/>
    </source>
</evidence>
<sequence length="68" mass="7732">MSTSVYTDAMDVTTMRYWTILHHVSPSGQKDGHQIIGGSQEIALGPTVYDVIIFIKRLVFRSVIREHQ</sequence>
<keyword evidence="1" id="KW-0687">Ribonucleoprotein</keyword>
<keyword evidence="2" id="KW-1185">Reference proteome</keyword>
<keyword evidence="1" id="KW-0689">Ribosomal protein</keyword>
<evidence type="ECO:0000313" key="1">
    <source>
        <dbReference type="EMBL" id="KAK3930232.1"/>
    </source>
</evidence>
<protein>
    <submittedName>
        <fullName evidence="1">50S ribosomal protein L32</fullName>
    </submittedName>
</protein>
<dbReference type="Proteomes" id="UP001219518">
    <property type="component" value="Unassembled WGS sequence"/>
</dbReference>
<dbReference type="AlphaFoldDB" id="A0AAE1LTX5"/>
<dbReference type="GO" id="GO:0005840">
    <property type="term" value="C:ribosome"/>
    <property type="evidence" value="ECO:0007669"/>
    <property type="project" value="UniProtKB-KW"/>
</dbReference>
<proteinExistence type="predicted"/>